<dbReference type="Proteomes" id="UP000276770">
    <property type="component" value="Unassembled WGS sequence"/>
</dbReference>
<accession>A0A3L7JRG6</accession>
<keyword evidence="4" id="KW-1185">Reference proteome</keyword>
<evidence type="ECO:0000313" key="3">
    <source>
        <dbReference type="EMBL" id="RLQ93080.1"/>
    </source>
</evidence>
<reference evidence="3 4" key="1">
    <citation type="submission" date="2018-10" db="EMBL/GenBank/DDBJ databases">
        <title>Falsibacillus sp. genome draft.</title>
        <authorList>
            <person name="Shi S."/>
        </authorList>
    </citation>
    <scope>NUCLEOTIDE SEQUENCE [LARGE SCALE GENOMIC DNA]</scope>
    <source>
        <strain evidence="3 4">GY 10110</strain>
    </source>
</reference>
<evidence type="ECO:0000256" key="1">
    <source>
        <dbReference type="SAM" id="MobiDB-lite"/>
    </source>
</evidence>
<gene>
    <name evidence="3" type="ORF">D9X91_18785</name>
</gene>
<feature type="transmembrane region" description="Helical" evidence="2">
    <location>
        <begin position="51"/>
        <end position="84"/>
    </location>
</feature>
<keyword evidence="2" id="KW-1133">Transmembrane helix</keyword>
<name>A0A3L7JRG6_9BACI</name>
<keyword evidence="3" id="KW-0966">Cell projection</keyword>
<protein>
    <submittedName>
        <fullName evidence="3">Flagellar basal body rod protein</fullName>
    </submittedName>
</protein>
<evidence type="ECO:0000256" key="2">
    <source>
        <dbReference type="SAM" id="Phobius"/>
    </source>
</evidence>
<dbReference type="AlphaFoldDB" id="A0A3L7JRG6"/>
<keyword evidence="2" id="KW-0812">Transmembrane</keyword>
<dbReference type="RefSeq" id="WP_121682187.1">
    <property type="nucleotide sequence ID" value="NZ_RCVZ01000017.1"/>
</dbReference>
<dbReference type="EMBL" id="RCVZ01000017">
    <property type="protein sequence ID" value="RLQ93080.1"/>
    <property type="molecule type" value="Genomic_DNA"/>
</dbReference>
<organism evidence="3 4">
    <name type="scientific">Falsibacillus albus</name>
    <dbReference type="NCBI Taxonomy" id="2478915"/>
    <lineage>
        <taxon>Bacteria</taxon>
        <taxon>Bacillati</taxon>
        <taxon>Bacillota</taxon>
        <taxon>Bacilli</taxon>
        <taxon>Bacillales</taxon>
        <taxon>Bacillaceae</taxon>
        <taxon>Falsibacillus</taxon>
    </lineage>
</organism>
<feature type="compositionally biased region" description="Basic and acidic residues" evidence="1">
    <location>
        <begin position="104"/>
        <end position="113"/>
    </location>
</feature>
<dbReference type="OrthoDB" id="2971941at2"/>
<feature type="transmembrane region" description="Helical" evidence="2">
    <location>
        <begin position="12"/>
        <end position="36"/>
    </location>
</feature>
<keyword evidence="3" id="KW-0969">Cilium</keyword>
<keyword evidence="3" id="KW-0282">Flagellum</keyword>
<evidence type="ECO:0000313" key="4">
    <source>
        <dbReference type="Proteomes" id="UP000276770"/>
    </source>
</evidence>
<feature type="region of interest" description="Disordered" evidence="1">
    <location>
        <begin position="90"/>
        <end position="113"/>
    </location>
</feature>
<sequence length="113" mass="12425">MRKVGLAIIGGIAAIVLLTHVGPLIGLLISLVLLYFSFKKFMAADSTFKKIVWAIIGVIALTASASNVPAILAIAAAVILYMVYKKWNEQKSEKQDTSDPFQNFEKEWGKLQK</sequence>
<comment type="caution">
    <text evidence="3">The sequence shown here is derived from an EMBL/GenBank/DDBJ whole genome shotgun (WGS) entry which is preliminary data.</text>
</comment>
<proteinExistence type="predicted"/>
<keyword evidence="2" id="KW-0472">Membrane</keyword>